<dbReference type="GO" id="GO:0005789">
    <property type="term" value="C:endoplasmic reticulum membrane"/>
    <property type="evidence" value="ECO:0007669"/>
    <property type="project" value="UniProtKB-SubCell"/>
</dbReference>
<keyword evidence="7" id="KW-0325">Glycoprotein</keyword>
<dbReference type="InterPro" id="IPR057434">
    <property type="entry name" value="LMF1/2_N"/>
</dbReference>
<evidence type="ECO:0000256" key="5">
    <source>
        <dbReference type="ARBA" id="ARBA00022989"/>
    </source>
</evidence>
<feature type="transmembrane region" description="Helical" evidence="8">
    <location>
        <begin position="264"/>
        <end position="291"/>
    </location>
</feature>
<protein>
    <recommendedName>
        <fullName evidence="8">Lipase maturation factor</fullName>
    </recommendedName>
</protein>
<feature type="transmembrane region" description="Helical" evidence="8">
    <location>
        <begin position="354"/>
        <end position="375"/>
    </location>
</feature>
<dbReference type="InterPro" id="IPR057433">
    <property type="entry name" value="LMF1/2_C"/>
</dbReference>
<dbReference type="RefSeq" id="XP_025408898.1">
    <property type="nucleotide sequence ID" value="XM_025553113.1"/>
</dbReference>
<proteinExistence type="inferred from homology"/>
<dbReference type="Proteomes" id="UP000694846">
    <property type="component" value="Unplaced"/>
</dbReference>
<feature type="transmembrane region" description="Helical" evidence="8">
    <location>
        <begin position="10"/>
        <end position="28"/>
    </location>
</feature>
<evidence type="ECO:0000259" key="9">
    <source>
        <dbReference type="Pfam" id="PF06762"/>
    </source>
</evidence>
<feature type="transmembrane region" description="Helical" evidence="8">
    <location>
        <begin position="395"/>
        <end position="415"/>
    </location>
</feature>
<comment type="function">
    <text evidence="8">Involved in the maturation of specific proteins in the endoplasmic reticulum.</text>
</comment>
<evidence type="ECO:0000259" key="10">
    <source>
        <dbReference type="Pfam" id="PF25179"/>
    </source>
</evidence>
<evidence type="ECO:0000256" key="1">
    <source>
        <dbReference type="ARBA" id="ARBA00004477"/>
    </source>
</evidence>
<evidence type="ECO:0000313" key="11">
    <source>
        <dbReference type="EMBL" id="MBY83859.1"/>
    </source>
</evidence>
<dbReference type="PANTHER" id="PTHR14463:SF5">
    <property type="entry name" value="LIPASE MATURATION FACTOR 2"/>
    <property type="match status" value="1"/>
</dbReference>
<evidence type="ECO:0000256" key="8">
    <source>
        <dbReference type="RuleBase" id="RU361229"/>
    </source>
</evidence>
<evidence type="ECO:0000256" key="7">
    <source>
        <dbReference type="ARBA" id="ARBA00023180"/>
    </source>
</evidence>
<reference evidence="11" key="1">
    <citation type="submission" date="2018-04" db="EMBL/GenBank/DDBJ databases">
        <title>Transcriptome assembly of Sipha flava.</title>
        <authorList>
            <person name="Scully E.D."/>
            <person name="Geib S.M."/>
            <person name="Palmer N.A."/>
            <person name="Koch K."/>
            <person name="Bradshaw J."/>
            <person name="Heng-Moss T."/>
            <person name="Sarath G."/>
        </authorList>
    </citation>
    <scope>NUCLEOTIDE SEQUENCE</scope>
</reference>
<comment type="similarity">
    <text evidence="2 8">Belongs to the lipase maturation factor family.</text>
</comment>
<sequence>MQYIRYTRNLFLRGIAVIYLQAFIALYVQNSGIFGENGILPAKNTLINESPKLLDKFNSKPTLLWMSSEIGLNAEYMFDLICLFGIIFAFLGFLTQKACNKFLFFTLWILYLSLYQVGQIFLSDLADELLLEVGLLCILVAPLPFQKPKVPLKKRNLRLQTALASLPHDSIAFWLVRWLLFRVAFSAGVSKMNSGAQSWYDLTALSKYFETMPLPNFISWYSHYLPAWFLKTFTVLAEINDLFVPLMFLVPIRSIQKLAYYIQVFMQLGILASGNYSYFNLLYLVLCLSLLDDHTFYRELALARSRQWCSTVFTRLLTINVITLLLAIFPMLYNFHITPENTPDFKIAFTPKLFNIYLSIYLPYISYFALGSFIYECLTSLYSSLPLKNKTNGSISAFITSAFYVSVCLGIFTLGSVNLSGLHPSVNQTIPRDLKLFYNKLAPYKISNSYVLPNKLFNFENRKEIIIQGASDIKGPWYEYQFLYKPGNVNVTPPIIVPYKPLLDRQLFFAAHSLPAQNPWLLSVIYRLLNNQKEVLSLLNTEQIPFSKKPPKFIKVSLYKYQFSSKLQREKGVWWNRQVLNSEYIAPMDVTNQRLLDTLKTHKILLSNRTPKPVNPVFKRKFQFKI</sequence>
<keyword evidence="3 8" id="KW-0812">Transmembrane</keyword>
<feature type="transmembrane region" description="Helical" evidence="8">
    <location>
        <begin position="228"/>
        <end position="252"/>
    </location>
</feature>
<keyword evidence="4 8" id="KW-0256">Endoplasmic reticulum</keyword>
<accession>A0A2S2R1I2</accession>
<gene>
    <name evidence="11" type="primary">LMF2</name>
    <name evidence="13" type="synonym">LOC112682500</name>
    <name evidence="11" type="ORF">g.96186</name>
</gene>
<evidence type="ECO:0000256" key="2">
    <source>
        <dbReference type="ARBA" id="ARBA00005512"/>
    </source>
</evidence>
<evidence type="ECO:0000256" key="6">
    <source>
        <dbReference type="ARBA" id="ARBA00023136"/>
    </source>
</evidence>
<keyword evidence="5 8" id="KW-1133">Transmembrane helix</keyword>
<comment type="subcellular location">
    <subcellularLocation>
        <location evidence="1 8">Endoplasmic reticulum membrane</location>
        <topology evidence="1 8">Multi-pass membrane protein</topology>
    </subcellularLocation>
</comment>
<dbReference type="Pfam" id="PF06762">
    <property type="entry name" value="LMF1"/>
    <property type="match status" value="1"/>
</dbReference>
<dbReference type="PANTHER" id="PTHR14463">
    <property type="entry name" value="LIPASE MATURATION FACTOR"/>
    <property type="match status" value="1"/>
</dbReference>
<evidence type="ECO:0000313" key="12">
    <source>
        <dbReference type="Proteomes" id="UP000694846"/>
    </source>
</evidence>
<evidence type="ECO:0000256" key="3">
    <source>
        <dbReference type="ARBA" id="ARBA00022692"/>
    </source>
</evidence>
<feature type="domain" description="Lipase maturation factor 1/2 C-terminal" evidence="10">
    <location>
        <begin position="446"/>
        <end position="582"/>
    </location>
</feature>
<dbReference type="Pfam" id="PF25179">
    <property type="entry name" value="LMF1_C"/>
    <property type="match status" value="1"/>
</dbReference>
<dbReference type="GO" id="GO:0051604">
    <property type="term" value="P:protein maturation"/>
    <property type="evidence" value="ECO:0007669"/>
    <property type="project" value="InterPro"/>
</dbReference>
<feature type="transmembrane region" description="Helical" evidence="8">
    <location>
        <begin position="102"/>
        <end position="123"/>
    </location>
</feature>
<dbReference type="AlphaFoldDB" id="A0A2S2R1I2"/>
<name>A0A2S2R1I2_9HEMI</name>
<evidence type="ECO:0000313" key="13">
    <source>
        <dbReference type="RefSeq" id="XP_025408898.1"/>
    </source>
</evidence>
<evidence type="ECO:0000256" key="4">
    <source>
        <dbReference type="ARBA" id="ARBA00022824"/>
    </source>
</evidence>
<reference evidence="13" key="2">
    <citation type="submission" date="2025-04" db="UniProtKB">
        <authorList>
            <consortium name="RefSeq"/>
        </authorList>
    </citation>
    <scope>IDENTIFICATION</scope>
</reference>
<organism evidence="11">
    <name type="scientific">Sipha flava</name>
    <name type="common">yellow sugarcane aphid</name>
    <dbReference type="NCBI Taxonomy" id="143950"/>
    <lineage>
        <taxon>Eukaryota</taxon>
        <taxon>Metazoa</taxon>
        <taxon>Ecdysozoa</taxon>
        <taxon>Arthropoda</taxon>
        <taxon>Hexapoda</taxon>
        <taxon>Insecta</taxon>
        <taxon>Pterygota</taxon>
        <taxon>Neoptera</taxon>
        <taxon>Paraneoptera</taxon>
        <taxon>Hemiptera</taxon>
        <taxon>Sternorrhyncha</taxon>
        <taxon>Aphidomorpha</taxon>
        <taxon>Aphidoidea</taxon>
        <taxon>Aphididae</taxon>
        <taxon>Sipha</taxon>
    </lineage>
</organism>
<dbReference type="EMBL" id="GGMS01014656">
    <property type="protein sequence ID" value="MBY83859.1"/>
    <property type="molecule type" value="Transcribed_RNA"/>
</dbReference>
<feature type="domain" description="Lipase maturation factor 1/2 N-terminal" evidence="9">
    <location>
        <begin position="126"/>
        <end position="297"/>
    </location>
</feature>
<keyword evidence="12" id="KW-1185">Reference proteome</keyword>
<feature type="transmembrane region" description="Helical" evidence="8">
    <location>
        <begin position="129"/>
        <end position="145"/>
    </location>
</feature>
<feature type="transmembrane region" description="Helical" evidence="8">
    <location>
        <begin position="311"/>
        <end position="333"/>
    </location>
</feature>
<feature type="transmembrane region" description="Helical" evidence="8">
    <location>
        <begin position="76"/>
        <end position="95"/>
    </location>
</feature>
<dbReference type="OrthoDB" id="434126at2759"/>
<dbReference type="InterPro" id="IPR009613">
    <property type="entry name" value="LMF"/>
</dbReference>
<keyword evidence="6 8" id="KW-0472">Membrane</keyword>